<dbReference type="AlphaFoldDB" id="A0A9R1X2L3"/>
<feature type="compositionally biased region" description="Low complexity" evidence="1">
    <location>
        <begin position="886"/>
        <end position="895"/>
    </location>
</feature>
<gene>
    <name evidence="2" type="ORF">LSAT_V11C700360980</name>
</gene>
<organism evidence="2 3">
    <name type="scientific">Lactuca sativa</name>
    <name type="common">Garden lettuce</name>
    <dbReference type="NCBI Taxonomy" id="4236"/>
    <lineage>
        <taxon>Eukaryota</taxon>
        <taxon>Viridiplantae</taxon>
        <taxon>Streptophyta</taxon>
        <taxon>Embryophyta</taxon>
        <taxon>Tracheophyta</taxon>
        <taxon>Spermatophyta</taxon>
        <taxon>Magnoliopsida</taxon>
        <taxon>eudicotyledons</taxon>
        <taxon>Gunneridae</taxon>
        <taxon>Pentapetalae</taxon>
        <taxon>asterids</taxon>
        <taxon>campanulids</taxon>
        <taxon>Asterales</taxon>
        <taxon>Asteraceae</taxon>
        <taxon>Cichorioideae</taxon>
        <taxon>Cichorieae</taxon>
        <taxon>Lactucinae</taxon>
        <taxon>Lactuca</taxon>
    </lineage>
</organism>
<sequence>MVGWRIRADMAEIDVGRGKVKYVDLVDIGELSVHDIDEMMDIICCVEEGKLLYYHFKRPLLDLDTGLFALACDSDINHLRRYVEKHSLIEVFTEHSKIMLKTYLTSLNPSKVRIEEIIEPLACSKRLFLEWKTSTTGDCSGSTIPEVEQCGKPPNEPQFQTQGFDQNFDHCENPPNYFDQDFTSFVQDFDQHFTTFVQYEVNQSEDIGVHGDDLTDSEDSEFLLDEDNMIEEPDIDMKDFFLNIDQNAEWMGDNGGSSVNVEDGKEDEEIVVLNNDILIPESSSDEGGIKVEESQLKQYERQKKTMKHVVGSPEELKNKIKQHAVETRREIVIIRNDKNRVRAVCKGSIPDLIEVGVGRPVEERKCPWFLYASKWSKDADLEICTYEKKHDCESLYLQVFIQAIVQHVESNPTIPTIALQEQLQRQYQCDILKMKVFRAKTEENIHVRGDYAGKYSILRDCILELQTRNLDTTVKIKVETEPNPHCESRIFKWIYICLGSLKKGFAAGKRDYVDLDGSFMKGPYPGIVLTIVGLDGNNYTYPLAYAILEAENINSWTWFLNCLGDNLNMHRTVVFCLCHIHENMKNQWRRRVFQDILWNCATVTTVQEFHYAMEEFKKLNNDFYEWVKSIPPQHWARCHFTGRAYCDGLLNNLYESLNSQLQKAREQPIITCLEFIKEYLIVRILTVQKLIDKASGPLIPTATTVLEKIKNEASQCIGVFCGNGKYQVTGPWMDQCVVDMEMELTGIPCKHGLVAIWDMRKNNKDVGLPESWLKTWKEMYSFKIEPIIGRRMWEKYPCPTTLLHPKHHVLIGRPKKKRNKSDVEDLVKGNGQIASGSAYDGGPSRKRKAYGVGKKADGVRKKADGAGKKTNGDEKKAIGARKKTNGAGKKAFGVGKKTDGAGKKANGAGKKGKNSIGLHNHLSHEYLPRFFPKIPSSLKCHIGIGVGVVHMNQNYDTSKKDQ</sequence>
<dbReference type="EMBL" id="NBSK02000007">
    <property type="protein sequence ID" value="KAJ0196881.1"/>
    <property type="molecule type" value="Genomic_DNA"/>
</dbReference>
<keyword evidence="3" id="KW-1185">Reference proteome</keyword>
<dbReference type="PANTHER" id="PTHR31973:SF190">
    <property type="entry name" value="MULE TRANSPOSASE DOMAIN-CONTAINING PROTEIN"/>
    <property type="match status" value="1"/>
</dbReference>
<dbReference type="PANTHER" id="PTHR31973">
    <property type="entry name" value="POLYPROTEIN, PUTATIVE-RELATED"/>
    <property type="match status" value="1"/>
</dbReference>
<feature type="region of interest" description="Disordered" evidence="1">
    <location>
        <begin position="834"/>
        <end position="915"/>
    </location>
</feature>
<evidence type="ECO:0000313" key="3">
    <source>
        <dbReference type="Proteomes" id="UP000235145"/>
    </source>
</evidence>
<protein>
    <recommendedName>
        <fullName evidence="4">MULE transposase domain-containing protein</fullName>
    </recommendedName>
</protein>
<evidence type="ECO:0000313" key="2">
    <source>
        <dbReference type="EMBL" id="KAJ0196881.1"/>
    </source>
</evidence>
<name>A0A9R1X2L3_LACSA</name>
<comment type="caution">
    <text evidence="2">The sequence shown here is derived from an EMBL/GenBank/DDBJ whole genome shotgun (WGS) entry which is preliminary data.</text>
</comment>
<dbReference type="Proteomes" id="UP000235145">
    <property type="component" value="Unassembled WGS sequence"/>
</dbReference>
<evidence type="ECO:0000256" key="1">
    <source>
        <dbReference type="SAM" id="MobiDB-lite"/>
    </source>
</evidence>
<proteinExistence type="predicted"/>
<evidence type="ECO:0008006" key="4">
    <source>
        <dbReference type="Google" id="ProtNLM"/>
    </source>
</evidence>
<accession>A0A9R1X2L3</accession>
<feature type="compositionally biased region" description="Basic and acidic residues" evidence="1">
    <location>
        <begin position="854"/>
        <end position="877"/>
    </location>
</feature>
<reference evidence="2 3" key="1">
    <citation type="journal article" date="2017" name="Nat. Commun.">
        <title>Genome assembly with in vitro proximity ligation data and whole-genome triplication in lettuce.</title>
        <authorList>
            <person name="Reyes-Chin-Wo S."/>
            <person name="Wang Z."/>
            <person name="Yang X."/>
            <person name="Kozik A."/>
            <person name="Arikit S."/>
            <person name="Song C."/>
            <person name="Xia L."/>
            <person name="Froenicke L."/>
            <person name="Lavelle D.O."/>
            <person name="Truco M.J."/>
            <person name="Xia R."/>
            <person name="Zhu S."/>
            <person name="Xu C."/>
            <person name="Xu H."/>
            <person name="Xu X."/>
            <person name="Cox K."/>
            <person name="Korf I."/>
            <person name="Meyers B.C."/>
            <person name="Michelmore R.W."/>
        </authorList>
    </citation>
    <scope>NUCLEOTIDE SEQUENCE [LARGE SCALE GENOMIC DNA]</scope>
    <source>
        <strain evidence="3">cv. Salinas</strain>
        <tissue evidence="2">Seedlings</tissue>
    </source>
</reference>